<gene>
    <name evidence="1" type="ORF">L201_007931</name>
</gene>
<dbReference type="Proteomes" id="UP001355207">
    <property type="component" value="Chromosome 11"/>
</dbReference>
<proteinExistence type="predicted"/>
<name>A0AAX4K836_9TREE</name>
<protein>
    <submittedName>
        <fullName evidence="1">Uncharacterized protein</fullName>
    </submittedName>
</protein>
<evidence type="ECO:0000313" key="2">
    <source>
        <dbReference type="Proteomes" id="UP001355207"/>
    </source>
</evidence>
<reference evidence="1 2" key="1">
    <citation type="submission" date="2024-01" db="EMBL/GenBank/DDBJ databases">
        <title>Comparative genomics of Cryptococcus and Kwoniella reveals pathogenesis evolution and contrasting modes of karyotype evolution via chromosome fusion or intercentromeric recombination.</title>
        <authorList>
            <person name="Coelho M.A."/>
            <person name="David-Palma M."/>
            <person name="Shea T."/>
            <person name="Bowers K."/>
            <person name="McGinley-Smith S."/>
            <person name="Mohammad A.W."/>
            <person name="Gnirke A."/>
            <person name="Yurkov A.M."/>
            <person name="Nowrousian M."/>
            <person name="Sun S."/>
            <person name="Cuomo C.A."/>
            <person name="Heitman J."/>
        </authorList>
    </citation>
    <scope>NUCLEOTIDE SEQUENCE [LARGE SCALE GENOMIC DNA]</scope>
    <source>
        <strain evidence="1 2">CBS 6074</strain>
    </source>
</reference>
<sequence>MSTELNINTLSGLENHYRSYIKAINSLPSSTLDPYLAETINHNDKQLSKLEYHDLIIPKSIFKILDIVTDLEKRKISARLDITLGNGKKVKENVFYQFNEGWEIERVWSMVEFL</sequence>
<accession>A0AAX4K836</accession>
<organism evidence="1 2">
    <name type="scientific">Kwoniella dendrophila CBS 6074</name>
    <dbReference type="NCBI Taxonomy" id="1295534"/>
    <lineage>
        <taxon>Eukaryota</taxon>
        <taxon>Fungi</taxon>
        <taxon>Dikarya</taxon>
        <taxon>Basidiomycota</taxon>
        <taxon>Agaricomycotina</taxon>
        <taxon>Tremellomycetes</taxon>
        <taxon>Tremellales</taxon>
        <taxon>Cryptococcaceae</taxon>
        <taxon>Kwoniella</taxon>
    </lineage>
</organism>
<keyword evidence="2" id="KW-1185">Reference proteome</keyword>
<evidence type="ECO:0000313" key="1">
    <source>
        <dbReference type="EMBL" id="WWC92968.1"/>
    </source>
</evidence>
<dbReference type="AlphaFoldDB" id="A0AAX4K836"/>
<dbReference type="RefSeq" id="XP_066079730.1">
    <property type="nucleotide sequence ID" value="XM_066223633.1"/>
</dbReference>
<dbReference type="EMBL" id="CP144108">
    <property type="protein sequence ID" value="WWC92968.1"/>
    <property type="molecule type" value="Genomic_DNA"/>
</dbReference>
<dbReference type="GeneID" id="91098599"/>